<evidence type="ECO:0000313" key="2">
    <source>
        <dbReference type="EMBL" id="MFC3001561.1"/>
    </source>
</evidence>
<organism evidence="2 3">
    <name type="scientific">Falsiroseomonas tokyonensis</name>
    <dbReference type="NCBI Taxonomy" id="430521"/>
    <lineage>
        <taxon>Bacteria</taxon>
        <taxon>Pseudomonadati</taxon>
        <taxon>Pseudomonadota</taxon>
        <taxon>Alphaproteobacteria</taxon>
        <taxon>Acetobacterales</taxon>
        <taxon>Roseomonadaceae</taxon>
        <taxon>Falsiroseomonas</taxon>
    </lineage>
</organism>
<dbReference type="EMBL" id="JBHRSB010000005">
    <property type="protein sequence ID" value="MFC3001561.1"/>
    <property type="molecule type" value="Genomic_DNA"/>
</dbReference>
<name>A0ABV7BXV4_9PROT</name>
<dbReference type="RefSeq" id="WP_216837652.1">
    <property type="nucleotide sequence ID" value="NZ_JAFNJS010000005.1"/>
</dbReference>
<protein>
    <submittedName>
        <fullName evidence="2">Uncharacterized protein</fullName>
    </submittedName>
</protein>
<dbReference type="Proteomes" id="UP001595420">
    <property type="component" value="Unassembled WGS sequence"/>
</dbReference>
<comment type="caution">
    <text evidence="2">The sequence shown here is derived from an EMBL/GenBank/DDBJ whole genome shotgun (WGS) entry which is preliminary data.</text>
</comment>
<evidence type="ECO:0000256" key="1">
    <source>
        <dbReference type="SAM" id="MobiDB-lite"/>
    </source>
</evidence>
<proteinExistence type="predicted"/>
<evidence type="ECO:0000313" key="3">
    <source>
        <dbReference type="Proteomes" id="UP001595420"/>
    </source>
</evidence>
<accession>A0ABV7BXV4</accession>
<sequence length="66" mass="7469">MPKGASGRVVIEAGADLKRRLYGVLEREGLTLKDWFVRAAEDHIDEHQQPRLLPTEKTASKDSRKP</sequence>
<reference evidence="3" key="1">
    <citation type="journal article" date="2019" name="Int. J. Syst. Evol. Microbiol.">
        <title>The Global Catalogue of Microorganisms (GCM) 10K type strain sequencing project: providing services to taxonomists for standard genome sequencing and annotation.</title>
        <authorList>
            <consortium name="The Broad Institute Genomics Platform"/>
            <consortium name="The Broad Institute Genome Sequencing Center for Infectious Disease"/>
            <person name="Wu L."/>
            <person name="Ma J."/>
        </authorList>
    </citation>
    <scope>NUCLEOTIDE SEQUENCE [LARGE SCALE GENOMIC DNA]</scope>
    <source>
        <strain evidence="3">CGMCC 1.16855</strain>
    </source>
</reference>
<keyword evidence="3" id="KW-1185">Reference proteome</keyword>
<gene>
    <name evidence="2" type="ORF">ACFOD3_16765</name>
</gene>
<feature type="region of interest" description="Disordered" evidence="1">
    <location>
        <begin position="46"/>
        <end position="66"/>
    </location>
</feature>